<evidence type="ECO:0000256" key="1">
    <source>
        <dbReference type="ARBA" id="ARBA00022729"/>
    </source>
</evidence>
<gene>
    <name evidence="3" type="ORF">S12H4_42961</name>
</gene>
<organism evidence="3">
    <name type="scientific">marine sediment metagenome</name>
    <dbReference type="NCBI Taxonomy" id="412755"/>
    <lineage>
        <taxon>unclassified sequences</taxon>
        <taxon>metagenomes</taxon>
        <taxon>ecological metagenomes</taxon>
    </lineage>
</organism>
<dbReference type="AlphaFoldDB" id="X1VKR5"/>
<dbReference type="EMBL" id="BARW01026326">
    <property type="protein sequence ID" value="GAJ16236.1"/>
    <property type="molecule type" value="Genomic_DNA"/>
</dbReference>
<reference evidence="3" key="1">
    <citation type="journal article" date="2014" name="Front. Microbiol.">
        <title>High frequency of phylogenetically diverse reductive dehalogenase-homologous genes in deep subseafloor sedimentary metagenomes.</title>
        <authorList>
            <person name="Kawai M."/>
            <person name="Futagami T."/>
            <person name="Toyoda A."/>
            <person name="Takaki Y."/>
            <person name="Nishi S."/>
            <person name="Hori S."/>
            <person name="Arai W."/>
            <person name="Tsubouchi T."/>
            <person name="Morono Y."/>
            <person name="Uchiyama I."/>
            <person name="Ito T."/>
            <person name="Fujiyama A."/>
            <person name="Inagaki F."/>
            <person name="Takami H."/>
        </authorList>
    </citation>
    <scope>NUCLEOTIDE SEQUENCE</scope>
    <source>
        <strain evidence="3">Expedition CK06-06</strain>
    </source>
</reference>
<protein>
    <recommendedName>
        <fullName evidence="4">Glycoside hydrolase</fullName>
    </recommendedName>
</protein>
<keyword evidence="1" id="KW-0732">Signal</keyword>
<dbReference type="Pfam" id="PF17132">
    <property type="entry name" value="Glyco_hydro_106"/>
    <property type="match status" value="1"/>
</dbReference>
<feature type="non-terminal residue" evidence="3">
    <location>
        <position position="1"/>
    </location>
</feature>
<feature type="non-terminal residue" evidence="3">
    <location>
        <position position="259"/>
    </location>
</feature>
<sequence length="259" mass="29102">ATDGSLQWDVPAGKWTILRMGYSLTGAKNRPATPAGLGYEVDKLSRKHVEAYYHDYLYPIAKSLGPLFGKSLRYVLMDSYEAGMQNWTDEMIGEFRKRRGYDPSPYLPALAGRVVESADVSDRFLWDFRRTLADMFADCHYGTMTELLQKRGLGTYAEAAGVSLEVPEDTLLNKSKVSIPMGEFWVRDLHPTLMYYQDVRGAASASHVYGKILVAAESFTGGGYEKPYTLKKVGDYWFAQGVNRLVFHTSAHQPLDTKP</sequence>
<dbReference type="PANTHER" id="PTHR43817:SF1">
    <property type="entry name" value="HYDROLASE, FAMILY 43, PUTATIVE (AFU_ORTHOLOGUE AFUA_3G01660)-RELATED"/>
    <property type="match status" value="1"/>
</dbReference>
<accession>X1VKR5</accession>
<evidence type="ECO:0008006" key="4">
    <source>
        <dbReference type="Google" id="ProtNLM"/>
    </source>
</evidence>
<name>X1VKR5_9ZZZZ</name>
<dbReference type="GO" id="GO:0016787">
    <property type="term" value="F:hydrolase activity"/>
    <property type="evidence" value="ECO:0007669"/>
    <property type="project" value="UniProtKB-KW"/>
</dbReference>
<keyword evidence="2" id="KW-0378">Hydrolase</keyword>
<proteinExistence type="predicted"/>
<evidence type="ECO:0000256" key="2">
    <source>
        <dbReference type="ARBA" id="ARBA00022801"/>
    </source>
</evidence>
<comment type="caution">
    <text evidence="3">The sequence shown here is derived from an EMBL/GenBank/DDBJ whole genome shotgun (WGS) entry which is preliminary data.</text>
</comment>
<evidence type="ECO:0000313" key="3">
    <source>
        <dbReference type="EMBL" id="GAJ16236.1"/>
    </source>
</evidence>
<dbReference type="PANTHER" id="PTHR43817">
    <property type="entry name" value="GLYCOSYL HYDROLASE"/>
    <property type="match status" value="1"/>
</dbReference>